<comment type="caution">
    <text evidence="1">The sequence shown here is derived from an EMBL/GenBank/DDBJ whole genome shotgun (WGS) entry which is preliminary data.</text>
</comment>
<dbReference type="OrthoDB" id="2430314at2759"/>
<evidence type="ECO:0000313" key="1">
    <source>
        <dbReference type="EMBL" id="KAF0910658.1"/>
    </source>
</evidence>
<sequence>MATVTQRPPLRLPSAPAATFSLIVPASVRVGEDQPHHLGTLYPLQAFAMDMRISDRIRKRREEVDDDMMLGGREKKKWHTSALTGEEHVRELLEGHVKNYRRFSKVDHALVKSCTEEELSQRLSFKKAWRFSKRRRRHAGGRGEDLDGGGGIQGVQKGGEGYSYHAVFDTVFTLGSFVIPGLSKRLQVVCWQTAMVGVFGAGVIIRRHPVVWHRIIPPRRQPDCRN</sequence>
<gene>
    <name evidence="1" type="ORF">E2562_004652</name>
</gene>
<evidence type="ECO:0000313" key="2">
    <source>
        <dbReference type="Proteomes" id="UP000479710"/>
    </source>
</evidence>
<organism evidence="1 2">
    <name type="scientific">Oryza meyeriana var. granulata</name>
    <dbReference type="NCBI Taxonomy" id="110450"/>
    <lineage>
        <taxon>Eukaryota</taxon>
        <taxon>Viridiplantae</taxon>
        <taxon>Streptophyta</taxon>
        <taxon>Embryophyta</taxon>
        <taxon>Tracheophyta</taxon>
        <taxon>Spermatophyta</taxon>
        <taxon>Magnoliopsida</taxon>
        <taxon>Liliopsida</taxon>
        <taxon>Poales</taxon>
        <taxon>Poaceae</taxon>
        <taxon>BOP clade</taxon>
        <taxon>Oryzoideae</taxon>
        <taxon>Oryzeae</taxon>
        <taxon>Oryzinae</taxon>
        <taxon>Oryza</taxon>
        <taxon>Oryza meyeriana</taxon>
    </lineage>
</organism>
<keyword evidence="2" id="KW-1185">Reference proteome</keyword>
<reference evidence="1 2" key="1">
    <citation type="submission" date="2019-11" db="EMBL/GenBank/DDBJ databases">
        <title>Whole genome sequence of Oryza granulata.</title>
        <authorList>
            <person name="Li W."/>
        </authorList>
    </citation>
    <scope>NUCLEOTIDE SEQUENCE [LARGE SCALE GENOMIC DNA]</scope>
    <source>
        <strain evidence="2">cv. Menghai</strain>
        <tissue evidence="1">Leaf</tissue>
    </source>
</reference>
<protein>
    <submittedName>
        <fullName evidence="1">Uncharacterized protein</fullName>
    </submittedName>
</protein>
<proteinExistence type="predicted"/>
<accession>A0A6G1DDG6</accession>
<dbReference type="AlphaFoldDB" id="A0A6G1DDG6"/>
<name>A0A6G1DDG6_9ORYZ</name>
<dbReference type="Proteomes" id="UP000479710">
    <property type="component" value="Unassembled WGS sequence"/>
</dbReference>
<dbReference type="EMBL" id="SPHZ02000006">
    <property type="protein sequence ID" value="KAF0910658.1"/>
    <property type="molecule type" value="Genomic_DNA"/>
</dbReference>